<dbReference type="AlphaFoldDB" id="A0A411YE16"/>
<evidence type="ECO:0008006" key="7">
    <source>
        <dbReference type="Google" id="ProtNLM"/>
    </source>
</evidence>
<dbReference type="InterPro" id="IPR000667">
    <property type="entry name" value="Peptidase_S13"/>
</dbReference>
<proteinExistence type="inferred from homology"/>
<dbReference type="KEGG" id="erz:ER308_07580"/>
<evidence type="ECO:0000313" key="5">
    <source>
        <dbReference type="EMBL" id="QBI19426.1"/>
    </source>
</evidence>
<evidence type="ECO:0000256" key="3">
    <source>
        <dbReference type="SAM" id="MobiDB-lite"/>
    </source>
</evidence>
<name>A0A411YE16_9ACTN</name>
<feature type="compositionally biased region" description="Low complexity" evidence="3">
    <location>
        <begin position="39"/>
        <end position="56"/>
    </location>
</feature>
<dbReference type="Proteomes" id="UP000291469">
    <property type="component" value="Chromosome"/>
</dbReference>
<feature type="chain" id="PRO_5019575625" description="Serine-type D-Ala-D-Ala carboxypeptidase" evidence="4">
    <location>
        <begin position="38"/>
        <end position="560"/>
    </location>
</feature>
<dbReference type="PANTHER" id="PTHR30023">
    <property type="entry name" value="D-ALANYL-D-ALANINE CARBOXYPEPTIDASE"/>
    <property type="match status" value="1"/>
</dbReference>
<reference evidence="5 6" key="1">
    <citation type="submission" date="2019-01" db="EMBL/GenBank/DDBJ databases">
        <title>Egibacter rhizosphaerae EGI 80759T.</title>
        <authorList>
            <person name="Chen D.-D."/>
            <person name="Tian Y."/>
            <person name="Jiao J.-Y."/>
            <person name="Zhang X.-T."/>
            <person name="Zhang Y.-G."/>
            <person name="Zhang Y."/>
            <person name="Xiao M."/>
            <person name="Shu W.-S."/>
            <person name="Li W.-J."/>
        </authorList>
    </citation>
    <scope>NUCLEOTIDE SEQUENCE [LARGE SCALE GENOMIC DNA]</scope>
    <source>
        <strain evidence="5 6">EGI 80759</strain>
    </source>
</reference>
<organism evidence="5 6">
    <name type="scientific">Egibacter rhizosphaerae</name>
    <dbReference type="NCBI Taxonomy" id="1670831"/>
    <lineage>
        <taxon>Bacteria</taxon>
        <taxon>Bacillati</taxon>
        <taxon>Actinomycetota</taxon>
        <taxon>Nitriliruptoria</taxon>
        <taxon>Egibacterales</taxon>
        <taxon>Egibacteraceae</taxon>
        <taxon>Egibacter</taxon>
    </lineage>
</organism>
<dbReference type="OrthoDB" id="9802627at2"/>
<evidence type="ECO:0000256" key="2">
    <source>
        <dbReference type="ARBA" id="ARBA00022801"/>
    </source>
</evidence>
<dbReference type="Gene3D" id="3.50.80.20">
    <property type="entry name" value="D-Ala-D-Ala carboxypeptidase C, peptidase S13"/>
    <property type="match status" value="1"/>
</dbReference>
<accession>A0A411YE16</accession>
<dbReference type="Pfam" id="PF02113">
    <property type="entry name" value="Peptidase_S13"/>
    <property type="match status" value="2"/>
</dbReference>
<sequence>MSRPRPWFRQRRRRAPVLAVGLLLATAVAVASVLAFAAGGQAPSPDTAPDTAAPSSESPIRPGGPAPRDERADREQMLRPHDSAARETPFYRGSSGSGEPDTAGTTPEEEPRSEPRDLPPHLVDHLEGLLAEDDITDIEELSVAVLDPDGHLVAGHEPERAVVPASTQKLVTSAAALRELGPEHEFTTRAVATGPIIDGTLEGDLVIVGEGDPTLASEPFRDEVHPQRPHTPIEPLTEAVEEAGVDTIEGSVLGDPSFFADEPEPGGWRERYFHSLDTTRSSGLTIDAGRELEERDGRLLGAAAEDPALTTAEVVTELLDDADIDVDGDPGRAPSEDGHTHPEAEELGAVHSPPLGELLEVVMQESDNHLADATFRTLGAHDGNPTWGGSDDAVREALRDLDPSWGDAVLADGSGLSRDDRLSALLLAELDHAVTAEHDEFWRETHAVAGESGTLRRRLTGTAAEGNVFAKTGTLRDSRALAGHVDSRDGDRYHFAILGGDLDGPGIQAVRRLQDDLALVLADPPDCEPADHPGTCDPPEDDESDDGENDDGENDDGADG</sequence>
<feature type="region of interest" description="Disordered" evidence="3">
    <location>
        <begin position="39"/>
        <end position="121"/>
    </location>
</feature>
<dbReference type="SUPFAM" id="SSF56601">
    <property type="entry name" value="beta-lactamase/transpeptidase-like"/>
    <property type="match status" value="1"/>
</dbReference>
<dbReference type="RefSeq" id="WP_131154423.1">
    <property type="nucleotide sequence ID" value="NZ_CP036402.1"/>
</dbReference>
<feature type="compositionally biased region" description="Basic and acidic residues" evidence="3">
    <location>
        <begin position="67"/>
        <end position="85"/>
    </location>
</feature>
<feature type="signal peptide" evidence="4">
    <location>
        <begin position="1"/>
        <end position="37"/>
    </location>
</feature>
<keyword evidence="6" id="KW-1185">Reference proteome</keyword>
<comment type="similarity">
    <text evidence="1">Belongs to the peptidase S13 family.</text>
</comment>
<dbReference type="InterPro" id="IPR012338">
    <property type="entry name" value="Beta-lactam/transpept-like"/>
</dbReference>
<keyword evidence="4" id="KW-0732">Signal</keyword>
<feature type="compositionally biased region" description="Acidic residues" evidence="3">
    <location>
        <begin position="538"/>
        <end position="560"/>
    </location>
</feature>
<feature type="region of interest" description="Disordered" evidence="3">
    <location>
        <begin position="522"/>
        <end position="560"/>
    </location>
</feature>
<evidence type="ECO:0000256" key="4">
    <source>
        <dbReference type="SAM" id="SignalP"/>
    </source>
</evidence>
<keyword evidence="2" id="KW-0378">Hydrolase</keyword>
<evidence type="ECO:0000313" key="6">
    <source>
        <dbReference type="Proteomes" id="UP000291469"/>
    </source>
</evidence>
<dbReference type="GO" id="GO:0004185">
    <property type="term" value="F:serine-type carboxypeptidase activity"/>
    <property type="evidence" value="ECO:0007669"/>
    <property type="project" value="InterPro"/>
</dbReference>
<dbReference type="EMBL" id="CP036402">
    <property type="protein sequence ID" value="QBI19426.1"/>
    <property type="molecule type" value="Genomic_DNA"/>
</dbReference>
<dbReference type="GO" id="GO:0006508">
    <property type="term" value="P:proteolysis"/>
    <property type="evidence" value="ECO:0007669"/>
    <property type="project" value="InterPro"/>
</dbReference>
<dbReference type="PANTHER" id="PTHR30023:SF0">
    <property type="entry name" value="PENICILLIN-SENSITIVE CARBOXYPEPTIDASE A"/>
    <property type="match status" value="1"/>
</dbReference>
<dbReference type="Gene3D" id="3.40.710.10">
    <property type="entry name" value="DD-peptidase/beta-lactamase superfamily"/>
    <property type="match status" value="1"/>
</dbReference>
<gene>
    <name evidence="5" type="ORF">ER308_07580</name>
</gene>
<feature type="compositionally biased region" description="Basic and acidic residues" evidence="3">
    <location>
        <begin position="109"/>
        <end position="121"/>
    </location>
</feature>
<dbReference type="GO" id="GO:0000270">
    <property type="term" value="P:peptidoglycan metabolic process"/>
    <property type="evidence" value="ECO:0007669"/>
    <property type="project" value="TreeGrafter"/>
</dbReference>
<protein>
    <recommendedName>
        <fullName evidence="7">Serine-type D-Ala-D-Ala carboxypeptidase</fullName>
    </recommendedName>
</protein>
<evidence type="ECO:0000256" key="1">
    <source>
        <dbReference type="ARBA" id="ARBA00006096"/>
    </source>
</evidence>
<dbReference type="PRINTS" id="PR00922">
    <property type="entry name" value="DADACBPTASE3"/>
</dbReference>